<feature type="compositionally biased region" description="Low complexity" evidence="1">
    <location>
        <begin position="1"/>
        <end position="23"/>
    </location>
</feature>
<gene>
    <name evidence="3" type="ORF">C9374_014407</name>
</gene>
<dbReference type="SUPFAM" id="SSF143990">
    <property type="entry name" value="YbiA-like"/>
    <property type="match status" value="1"/>
</dbReference>
<dbReference type="EMBL" id="PYSW02000008">
    <property type="protein sequence ID" value="KAG2389007.1"/>
    <property type="molecule type" value="Genomic_DNA"/>
</dbReference>
<dbReference type="NCBIfam" id="TIGR02464">
    <property type="entry name" value="ribofla_fusion"/>
    <property type="match status" value="1"/>
</dbReference>
<dbReference type="InterPro" id="IPR037238">
    <property type="entry name" value="YbiA-like_sf"/>
</dbReference>
<proteinExistence type="predicted"/>
<accession>A0AA88KU69</accession>
<feature type="region of interest" description="Disordered" evidence="1">
    <location>
        <begin position="1"/>
        <end position="28"/>
    </location>
</feature>
<dbReference type="RefSeq" id="XP_044552999.1">
    <property type="nucleotide sequence ID" value="XM_044690391.1"/>
</dbReference>
<dbReference type="InterPro" id="IPR012816">
    <property type="entry name" value="NADAR"/>
</dbReference>
<dbReference type="Gene3D" id="1.10.357.40">
    <property type="entry name" value="YbiA-like"/>
    <property type="match status" value="1"/>
</dbReference>
<dbReference type="Pfam" id="PF08719">
    <property type="entry name" value="NADAR"/>
    <property type="match status" value="1"/>
</dbReference>
<dbReference type="CDD" id="cd15457">
    <property type="entry name" value="NADAR"/>
    <property type="match status" value="1"/>
</dbReference>
<organism evidence="3 4">
    <name type="scientific">Naegleria lovaniensis</name>
    <name type="common">Amoeba</name>
    <dbReference type="NCBI Taxonomy" id="51637"/>
    <lineage>
        <taxon>Eukaryota</taxon>
        <taxon>Discoba</taxon>
        <taxon>Heterolobosea</taxon>
        <taxon>Tetramitia</taxon>
        <taxon>Eutetramitia</taxon>
        <taxon>Vahlkampfiidae</taxon>
        <taxon>Naegleria</taxon>
    </lineage>
</organism>
<evidence type="ECO:0000256" key="1">
    <source>
        <dbReference type="SAM" id="MobiDB-lite"/>
    </source>
</evidence>
<evidence type="ECO:0000259" key="2">
    <source>
        <dbReference type="Pfam" id="PF08719"/>
    </source>
</evidence>
<reference evidence="3 4" key="1">
    <citation type="journal article" date="2018" name="BMC Genomics">
        <title>The genome of Naegleria lovaniensis, the basis for a comparative approach to unravel pathogenicity factors of the human pathogenic amoeba N. fowleri.</title>
        <authorList>
            <person name="Liechti N."/>
            <person name="Schurch N."/>
            <person name="Bruggmann R."/>
            <person name="Wittwer M."/>
        </authorList>
    </citation>
    <scope>NUCLEOTIDE SEQUENCE [LARGE SCALE GENOMIC DNA]</scope>
    <source>
        <strain evidence="3 4">ATCC 30569</strain>
    </source>
</reference>
<dbReference type="AlphaFoldDB" id="A0AA88KU69"/>
<evidence type="ECO:0000313" key="4">
    <source>
        <dbReference type="Proteomes" id="UP000816034"/>
    </source>
</evidence>
<comment type="caution">
    <text evidence="3">The sequence shown here is derived from an EMBL/GenBank/DDBJ whole genome shotgun (WGS) entry which is preliminary data.</text>
</comment>
<feature type="domain" description="NADAR" evidence="2">
    <location>
        <begin position="40"/>
        <end position="190"/>
    </location>
</feature>
<protein>
    <recommendedName>
        <fullName evidence="2">NADAR domain-containing protein</fullName>
    </recommendedName>
</protein>
<dbReference type="GeneID" id="68106860"/>
<sequence length="194" mass="22218">MPSKASSSSSCNNSKISTTNSNNSKKKSYDKYGNSDKYHFFWKDKSPFSNWHTAPYTLNGHRFENTEVGMMYEKAMLFNDHEIASQILETSSPSTAKNLGRLVSNFDEQIWQQHREELVYKHLMAKFTQNEHLKKALLETGDKTLAEASPSDCIWGIGLKEEDAIETHPNNWRGLNLLGKLLTRVKEELKNSNL</sequence>
<dbReference type="Proteomes" id="UP000816034">
    <property type="component" value="Unassembled WGS sequence"/>
</dbReference>
<name>A0AA88KU69_NAELO</name>
<keyword evidence="4" id="KW-1185">Reference proteome</keyword>
<evidence type="ECO:0000313" key="3">
    <source>
        <dbReference type="EMBL" id="KAG2389007.1"/>
    </source>
</evidence>